<dbReference type="Pfam" id="PF00135">
    <property type="entry name" value="COesterase"/>
    <property type="match status" value="2"/>
</dbReference>
<organism evidence="2 3">
    <name type="scientific">Acrobeloides nanus</name>
    <dbReference type="NCBI Taxonomy" id="290746"/>
    <lineage>
        <taxon>Eukaryota</taxon>
        <taxon>Metazoa</taxon>
        <taxon>Ecdysozoa</taxon>
        <taxon>Nematoda</taxon>
        <taxon>Chromadorea</taxon>
        <taxon>Rhabditida</taxon>
        <taxon>Tylenchina</taxon>
        <taxon>Cephalobomorpha</taxon>
        <taxon>Cephaloboidea</taxon>
        <taxon>Cephalobidae</taxon>
        <taxon>Acrobeloides</taxon>
    </lineage>
</organism>
<dbReference type="InterPro" id="IPR050309">
    <property type="entry name" value="Type-B_Carboxylest/Lipase"/>
</dbReference>
<dbReference type="Gene3D" id="3.40.50.1820">
    <property type="entry name" value="alpha/beta hydrolase"/>
    <property type="match status" value="2"/>
</dbReference>
<dbReference type="InterPro" id="IPR016186">
    <property type="entry name" value="C-type_lectin-like/link_sf"/>
</dbReference>
<dbReference type="Gene3D" id="3.10.100.10">
    <property type="entry name" value="Mannose-Binding Protein A, subunit A"/>
    <property type="match status" value="1"/>
</dbReference>
<dbReference type="Pfam" id="PF00059">
    <property type="entry name" value="Lectin_C"/>
    <property type="match status" value="1"/>
</dbReference>
<dbReference type="InterPro" id="IPR001304">
    <property type="entry name" value="C-type_lectin-like"/>
</dbReference>
<dbReference type="SUPFAM" id="SSF56436">
    <property type="entry name" value="C-type lectin-like"/>
    <property type="match status" value="1"/>
</dbReference>
<keyword evidence="2" id="KW-1185">Reference proteome</keyword>
<dbReference type="WBParaSite" id="ACRNAN_scaffold1564.g26185.t1">
    <property type="protein sequence ID" value="ACRNAN_scaffold1564.g26185.t1"/>
    <property type="gene ID" value="ACRNAN_scaffold1564.g26185"/>
</dbReference>
<evidence type="ECO:0000313" key="2">
    <source>
        <dbReference type="Proteomes" id="UP000887540"/>
    </source>
</evidence>
<evidence type="ECO:0000259" key="1">
    <source>
        <dbReference type="PROSITE" id="PS50041"/>
    </source>
</evidence>
<dbReference type="CDD" id="cd00037">
    <property type="entry name" value="CLECT"/>
    <property type="match status" value="1"/>
</dbReference>
<dbReference type="SUPFAM" id="SSF53474">
    <property type="entry name" value="alpha/beta-Hydrolases"/>
    <property type="match status" value="1"/>
</dbReference>
<dbReference type="InterPro" id="IPR002018">
    <property type="entry name" value="CarbesteraseB"/>
</dbReference>
<sequence>MITYGSSDYANFPIAGTCEFSGATYPKVTEIVRGTRAAATIIGLFLYVPITMKLRHVVLANAQYSNLSHAQIKNLIRYNIIASSTTKYPVMVWIHGGGLTQGNGQVDIPGAVRNLVSRGVVLVVLQYRLGHLDLFHQAIMESGNVLTCMENTYGPTYINQNMAYRACNFTTYEWNKGNYSTVKNCLYNMDLQTALGYQAVRTGFLFTGPASRDIQYHLMKNNHNVYVYEFTYYSFLDQTPPLNVNLSGYQPVRHGAETGFIFMPKWNVYQANGQLNQSDINIANFFGESWTNFAKYGKPALNNTWKPANATGNNTVYYEIDPCWNPTQYSQGKANPKKCYKIVVNATLTQAEAENDCVKYRGILVSIDNAFENNELAGVNCSYFIGLVDKTGKGTTWTWLNGDTSTYRNWNSGYPQIPQGYTDYNVTVLNPSNGGWQNQQKDTQACYICQNAWVIS</sequence>
<dbReference type="InterPro" id="IPR029058">
    <property type="entry name" value="AB_hydrolase_fold"/>
</dbReference>
<feature type="domain" description="C-type lectin" evidence="1">
    <location>
        <begin position="335"/>
        <end position="450"/>
    </location>
</feature>
<name>A0A914CXR3_9BILA</name>
<proteinExistence type="predicted"/>
<dbReference type="AlphaFoldDB" id="A0A914CXR3"/>
<dbReference type="PROSITE" id="PS50041">
    <property type="entry name" value="C_TYPE_LECTIN_2"/>
    <property type="match status" value="1"/>
</dbReference>
<dbReference type="SMART" id="SM00034">
    <property type="entry name" value="CLECT"/>
    <property type="match status" value="1"/>
</dbReference>
<evidence type="ECO:0000313" key="3">
    <source>
        <dbReference type="WBParaSite" id="ACRNAN_scaffold1564.g26185.t1"/>
    </source>
</evidence>
<dbReference type="PANTHER" id="PTHR11559">
    <property type="entry name" value="CARBOXYLESTERASE"/>
    <property type="match status" value="1"/>
</dbReference>
<dbReference type="InterPro" id="IPR016187">
    <property type="entry name" value="CTDL_fold"/>
</dbReference>
<reference evidence="3" key="1">
    <citation type="submission" date="2022-11" db="UniProtKB">
        <authorList>
            <consortium name="WormBaseParasite"/>
        </authorList>
    </citation>
    <scope>IDENTIFICATION</scope>
</reference>
<accession>A0A914CXR3</accession>
<protein>
    <submittedName>
        <fullName evidence="3">C-type lectin domain-containing protein</fullName>
    </submittedName>
</protein>
<dbReference type="Proteomes" id="UP000887540">
    <property type="component" value="Unplaced"/>
</dbReference>